<evidence type="ECO:0000256" key="1">
    <source>
        <dbReference type="ARBA" id="ARBA00023125"/>
    </source>
</evidence>
<feature type="region of interest" description="Disordered" evidence="3">
    <location>
        <begin position="496"/>
        <end position="529"/>
    </location>
</feature>
<evidence type="ECO:0000256" key="3">
    <source>
        <dbReference type="SAM" id="MobiDB-lite"/>
    </source>
</evidence>
<gene>
    <name evidence="5" type="ORF">QEZ40_003188</name>
</gene>
<dbReference type="SUPFAM" id="SSF56349">
    <property type="entry name" value="DNA breaking-rejoining enzymes"/>
    <property type="match status" value="1"/>
</dbReference>
<dbReference type="InterPro" id="IPR050090">
    <property type="entry name" value="Tyrosine_recombinase_XerCD"/>
</dbReference>
<dbReference type="PANTHER" id="PTHR30349:SF91">
    <property type="entry name" value="INTA PROTEIN"/>
    <property type="match status" value="1"/>
</dbReference>
<evidence type="ECO:0000313" key="6">
    <source>
        <dbReference type="Proteomes" id="UP001223390"/>
    </source>
</evidence>
<dbReference type="CDD" id="cd01189">
    <property type="entry name" value="INT_ICEBs1_C_like"/>
    <property type="match status" value="1"/>
</dbReference>
<name>A0ABT7GXW4_9ACTN</name>
<protein>
    <submittedName>
        <fullName evidence="5">Tyrosine-type recombinase/integrase</fullName>
    </submittedName>
</protein>
<reference evidence="5 6" key="1">
    <citation type="submission" date="2023-05" db="EMBL/GenBank/DDBJ databases">
        <title>Sequencing and Assembly of Streptomyces sp. NP73.</title>
        <authorList>
            <person name="Konwar A.N."/>
            <person name="Saikia K."/>
            <person name="Thakur D."/>
        </authorList>
    </citation>
    <scope>NUCLEOTIDE SEQUENCE [LARGE SCALE GENOMIC DNA]</scope>
    <source>
        <strain evidence="5 6">NP73</strain>
    </source>
</reference>
<keyword evidence="1" id="KW-0238">DNA-binding</keyword>
<proteinExistence type="predicted"/>
<dbReference type="Gene3D" id="1.10.443.10">
    <property type="entry name" value="Intergrase catalytic core"/>
    <property type="match status" value="1"/>
</dbReference>
<dbReference type="InterPro" id="IPR002104">
    <property type="entry name" value="Integrase_catalytic"/>
</dbReference>
<dbReference type="PROSITE" id="PS51898">
    <property type="entry name" value="TYR_RECOMBINASE"/>
    <property type="match status" value="1"/>
</dbReference>
<dbReference type="RefSeq" id="WP_285343944.1">
    <property type="nucleotide sequence ID" value="NZ_JASITI010000027.1"/>
</dbReference>
<evidence type="ECO:0000256" key="2">
    <source>
        <dbReference type="ARBA" id="ARBA00023172"/>
    </source>
</evidence>
<dbReference type="InterPro" id="IPR011010">
    <property type="entry name" value="DNA_brk_join_enz"/>
</dbReference>
<keyword evidence="2" id="KW-0233">DNA recombination</keyword>
<dbReference type="PANTHER" id="PTHR30349">
    <property type="entry name" value="PHAGE INTEGRASE-RELATED"/>
    <property type="match status" value="1"/>
</dbReference>
<dbReference type="EMBL" id="JASITI010000027">
    <property type="protein sequence ID" value="MDK9498238.1"/>
    <property type="molecule type" value="Genomic_DNA"/>
</dbReference>
<dbReference type="Gene3D" id="1.10.150.130">
    <property type="match status" value="1"/>
</dbReference>
<organism evidence="5 6">
    <name type="scientific">Streptomyces katrae</name>
    <dbReference type="NCBI Taxonomy" id="68223"/>
    <lineage>
        <taxon>Bacteria</taxon>
        <taxon>Bacillati</taxon>
        <taxon>Actinomycetota</taxon>
        <taxon>Actinomycetes</taxon>
        <taxon>Kitasatosporales</taxon>
        <taxon>Streptomycetaceae</taxon>
        <taxon>Streptomyces</taxon>
    </lineage>
</organism>
<evidence type="ECO:0000313" key="5">
    <source>
        <dbReference type="EMBL" id="MDK9498238.1"/>
    </source>
</evidence>
<feature type="domain" description="Tyr recombinase" evidence="4">
    <location>
        <begin position="287"/>
        <end position="484"/>
    </location>
</feature>
<dbReference type="InterPro" id="IPR010998">
    <property type="entry name" value="Integrase_recombinase_N"/>
</dbReference>
<evidence type="ECO:0000259" key="4">
    <source>
        <dbReference type="PROSITE" id="PS51898"/>
    </source>
</evidence>
<dbReference type="Proteomes" id="UP001223390">
    <property type="component" value="Unassembled WGS sequence"/>
</dbReference>
<sequence length="529" mass="59301">MTGSTFKRCACRNPQTGKQYGQSCPKLTQRRHGLWNVRQELPLREDGTRRTFRRSGYAAKTDAQADLDKIRALLTIPGEDDPEGRTRIGDLLEAVATNKEPVPDYEETKRKFGTGQSLTVHTTVGEWLDLWIAGKKRLRKSARDRYETDIRVHLRPRIGHHRLDRLRVPHLDEMFAGIAATNLEIVEANTLRREAVAELKETKGRAARREKREAIALMPPFRRVTGAATQIHIRATLRAALNDAIAQGIITFNPASHVELEPAKRPKALIWTPELVEEWQRTGERPSPVMVWTPEQTGQFLDFIAEERLYALFHLIAFRGLRRGEACGLRRHDAQLDGKSLTIATQLVQDGWDVRESEPKTDSGSRVIAIDAETVRVLRRHLAQQAGERLEWGEAWQDTGRLFTQENGEWLHPGWLTDYFERLVEASGLPPIRLHDLRHGAATLMLAAGVDIKIVSDTLGHGDTRITRDIYQSVLPEVADEAAEATARLVPRGVPRTAGLTSGSHAPAGVAAIPNPSSPNNRKAQVRSI</sequence>
<dbReference type="InterPro" id="IPR013762">
    <property type="entry name" value="Integrase-like_cat_sf"/>
</dbReference>
<dbReference type="Pfam" id="PF00589">
    <property type="entry name" value="Phage_integrase"/>
    <property type="match status" value="1"/>
</dbReference>
<comment type="caution">
    <text evidence="5">The sequence shown here is derived from an EMBL/GenBank/DDBJ whole genome shotgun (WGS) entry which is preliminary data.</text>
</comment>
<feature type="compositionally biased region" description="Polar residues" evidence="3">
    <location>
        <begin position="518"/>
        <end position="529"/>
    </location>
</feature>
<keyword evidence="6" id="KW-1185">Reference proteome</keyword>
<accession>A0ABT7GXW4</accession>